<name>A0A7Y9E1K7_9PSEU</name>
<dbReference type="Proteomes" id="UP000535890">
    <property type="component" value="Unassembled WGS sequence"/>
</dbReference>
<protein>
    <recommendedName>
        <fullName evidence="3">DUF3618 domain-containing protein</fullName>
    </recommendedName>
</protein>
<evidence type="ECO:0000313" key="2">
    <source>
        <dbReference type="Proteomes" id="UP000535890"/>
    </source>
</evidence>
<accession>A0A7Y9E1K7</accession>
<evidence type="ECO:0008006" key="3">
    <source>
        <dbReference type="Google" id="ProtNLM"/>
    </source>
</evidence>
<sequence length="73" mass="8105">MARDPDTIEREIEQAREALAGALDELSERANPQRLADQGKEMAAEKWADPKIKYAVIAAGTLIGLLVLRKLFK</sequence>
<dbReference type="EMBL" id="JACCBN010000001">
    <property type="protein sequence ID" value="NYD39553.1"/>
    <property type="molecule type" value="Genomic_DNA"/>
</dbReference>
<proteinExistence type="predicted"/>
<evidence type="ECO:0000313" key="1">
    <source>
        <dbReference type="EMBL" id="NYD39553.1"/>
    </source>
</evidence>
<dbReference type="AlphaFoldDB" id="A0A7Y9E1K7"/>
<dbReference type="Pfam" id="PF12277">
    <property type="entry name" value="DUF3618"/>
    <property type="match status" value="1"/>
</dbReference>
<reference evidence="1 2" key="1">
    <citation type="submission" date="2020-07" db="EMBL/GenBank/DDBJ databases">
        <title>Sequencing the genomes of 1000 actinobacteria strains.</title>
        <authorList>
            <person name="Klenk H.-P."/>
        </authorList>
    </citation>
    <scope>NUCLEOTIDE SEQUENCE [LARGE SCALE GENOMIC DNA]</scope>
    <source>
        <strain evidence="1 2">DSM 45772</strain>
    </source>
</reference>
<comment type="caution">
    <text evidence="1">The sequence shown here is derived from an EMBL/GenBank/DDBJ whole genome shotgun (WGS) entry which is preliminary data.</text>
</comment>
<dbReference type="RefSeq" id="WP_179796856.1">
    <property type="nucleotide sequence ID" value="NZ_BAABHP010000023.1"/>
</dbReference>
<gene>
    <name evidence="1" type="ORF">BJ983_005655</name>
</gene>
<organism evidence="1 2">
    <name type="scientific">Actinomycetospora corticicola</name>
    <dbReference type="NCBI Taxonomy" id="663602"/>
    <lineage>
        <taxon>Bacteria</taxon>
        <taxon>Bacillati</taxon>
        <taxon>Actinomycetota</taxon>
        <taxon>Actinomycetes</taxon>
        <taxon>Pseudonocardiales</taxon>
        <taxon>Pseudonocardiaceae</taxon>
        <taxon>Actinomycetospora</taxon>
    </lineage>
</organism>
<dbReference type="InterPro" id="IPR022062">
    <property type="entry name" value="DUF3618"/>
</dbReference>
<keyword evidence="2" id="KW-1185">Reference proteome</keyword>